<dbReference type="EMBL" id="FMUX01000019">
    <property type="protein sequence ID" value="SCY74731.1"/>
    <property type="molecule type" value="Genomic_DNA"/>
</dbReference>
<keyword evidence="3 7" id="KW-0227">DNA damage</keyword>
<evidence type="ECO:0000256" key="1">
    <source>
        <dbReference type="ARBA" id="ARBA00007452"/>
    </source>
</evidence>
<dbReference type="Pfam" id="PF02565">
    <property type="entry name" value="RecO_C"/>
    <property type="match status" value="1"/>
</dbReference>
<dbReference type="Proteomes" id="UP000198870">
    <property type="component" value="Unassembled WGS sequence"/>
</dbReference>
<dbReference type="PANTHER" id="PTHR33991">
    <property type="entry name" value="DNA REPAIR PROTEIN RECO"/>
    <property type="match status" value="1"/>
</dbReference>
<sequence>MALVPQVIIRKARAILLRKVEYGDHDVVLTFLTPDKGKVSAFAKNAKKSVKRFSGVLELSTLLEIVTRQGKGLPYLEEASIISPYESIRTDYLRSAYAGYWSEVTIQWLEEEVPQERLFALFEAALGALNDTRRSPGGVSILFQVIFLDLAGFAPALAQCAGCGESLENPSGDRVLFDLDRGGLVCPGCRGEARHRMAISVGTLKQLRWVQDEGLEGAFRVRFSPMAEREALALLERFLPRHLGREPKSLSFLSKIRSM</sequence>
<evidence type="ECO:0000256" key="3">
    <source>
        <dbReference type="ARBA" id="ARBA00022763"/>
    </source>
</evidence>
<evidence type="ECO:0000256" key="7">
    <source>
        <dbReference type="HAMAP-Rule" id="MF_00201"/>
    </source>
</evidence>
<dbReference type="InterPro" id="IPR003717">
    <property type="entry name" value="RecO"/>
</dbReference>
<keyword evidence="4 7" id="KW-0233">DNA recombination</keyword>
<dbReference type="GO" id="GO:0006302">
    <property type="term" value="P:double-strand break repair"/>
    <property type="evidence" value="ECO:0007669"/>
    <property type="project" value="TreeGrafter"/>
</dbReference>
<gene>
    <name evidence="7" type="primary">recO</name>
    <name evidence="9" type="ORF">SAMN05216233_119100</name>
</gene>
<dbReference type="InterPro" id="IPR022572">
    <property type="entry name" value="DNA_rep/recomb_RecO_N"/>
</dbReference>
<dbReference type="STRING" id="419481.SAMN05216233_119100"/>
<dbReference type="HAMAP" id="MF_00201">
    <property type="entry name" value="RecO"/>
    <property type="match status" value="1"/>
</dbReference>
<dbReference type="Gene3D" id="1.20.1440.120">
    <property type="entry name" value="Recombination protein O, C-terminal domain"/>
    <property type="match status" value="1"/>
</dbReference>
<proteinExistence type="inferred from homology"/>
<keyword evidence="10" id="KW-1185">Reference proteome</keyword>
<dbReference type="RefSeq" id="WP_092213798.1">
    <property type="nucleotide sequence ID" value="NZ_FMUX01000019.1"/>
</dbReference>
<dbReference type="OrthoDB" id="9780797at2"/>
<dbReference type="SUPFAM" id="SSF50249">
    <property type="entry name" value="Nucleic acid-binding proteins"/>
    <property type="match status" value="1"/>
</dbReference>
<name>A0A1G5IG52_9BACT</name>
<evidence type="ECO:0000259" key="8">
    <source>
        <dbReference type="Pfam" id="PF11967"/>
    </source>
</evidence>
<comment type="function">
    <text evidence="7">Involved in DNA repair and RecF pathway recombination.</text>
</comment>
<dbReference type="SUPFAM" id="SSF57863">
    <property type="entry name" value="ArfGap/RecO-like zinc finger"/>
    <property type="match status" value="1"/>
</dbReference>
<dbReference type="NCBIfam" id="TIGR00613">
    <property type="entry name" value="reco"/>
    <property type="match status" value="1"/>
</dbReference>
<dbReference type="Gene3D" id="2.40.50.140">
    <property type="entry name" value="Nucleic acid-binding proteins"/>
    <property type="match status" value="1"/>
</dbReference>
<accession>A0A1G5IG52</accession>
<feature type="domain" description="DNA replication/recombination mediator RecO N-terminal" evidence="8">
    <location>
        <begin position="11"/>
        <end position="85"/>
    </location>
</feature>
<dbReference type="InterPro" id="IPR012340">
    <property type="entry name" value="NA-bd_OB-fold"/>
</dbReference>
<dbReference type="InterPro" id="IPR037278">
    <property type="entry name" value="ARFGAP/RecO"/>
</dbReference>
<keyword evidence="5 7" id="KW-0234">DNA repair</keyword>
<dbReference type="PANTHER" id="PTHR33991:SF1">
    <property type="entry name" value="DNA REPAIR PROTEIN RECO"/>
    <property type="match status" value="1"/>
</dbReference>
<organism evidence="9 10">
    <name type="scientific">Desulfoluna spongiiphila</name>
    <dbReference type="NCBI Taxonomy" id="419481"/>
    <lineage>
        <taxon>Bacteria</taxon>
        <taxon>Pseudomonadati</taxon>
        <taxon>Thermodesulfobacteriota</taxon>
        <taxon>Desulfobacteria</taxon>
        <taxon>Desulfobacterales</taxon>
        <taxon>Desulfolunaceae</taxon>
        <taxon>Desulfoluna</taxon>
    </lineage>
</organism>
<evidence type="ECO:0000256" key="4">
    <source>
        <dbReference type="ARBA" id="ARBA00023172"/>
    </source>
</evidence>
<evidence type="ECO:0000313" key="10">
    <source>
        <dbReference type="Proteomes" id="UP000198870"/>
    </source>
</evidence>
<comment type="similarity">
    <text evidence="1 7">Belongs to the RecO family.</text>
</comment>
<dbReference type="GO" id="GO:0006310">
    <property type="term" value="P:DNA recombination"/>
    <property type="evidence" value="ECO:0007669"/>
    <property type="project" value="UniProtKB-UniRule"/>
</dbReference>
<evidence type="ECO:0000256" key="5">
    <source>
        <dbReference type="ARBA" id="ARBA00023204"/>
    </source>
</evidence>
<dbReference type="InterPro" id="IPR042242">
    <property type="entry name" value="RecO_C"/>
</dbReference>
<reference evidence="9 10" key="1">
    <citation type="submission" date="2016-10" db="EMBL/GenBank/DDBJ databases">
        <authorList>
            <person name="de Groot N.N."/>
        </authorList>
    </citation>
    <scope>NUCLEOTIDE SEQUENCE [LARGE SCALE GENOMIC DNA]</scope>
    <source>
        <strain evidence="9 10">AA1</strain>
    </source>
</reference>
<protein>
    <recommendedName>
        <fullName evidence="2 7">DNA repair protein RecO</fullName>
    </recommendedName>
    <alternativeName>
        <fullName evidence="6 7">Recombination protein O</fullName>
    </alternativeName>
</protein>
<dbReference type="Pfam" id="PF11967">
    <property type="entry name" value="RecO_N"/>
    <property type="match status" value="1"/>
</dbReference>
<evidence type="ECO:0000313" key="9">
    <source>
        <dbReference type="EMBL" id="SCY74731.1"/>
    </source>
</evidence>
<dbReference type="GO" id="GO:0043590">
    <property type="term" value="C:bacterial nucleoid"/>
    <property type="evidence" value="ECO:0007669"/>
    <property type="project" value="TreeGrafter"/>
</dbReference>
<evidence type="ECO:0000256" key="2">
    <source>
        <dbReference type="ARBA" id="ARBA00021310"/>
    </source>
</evidence>
<evidence type="ECO:0000256" key="6">
    <source>
        <dbReference type="ARBA" id="ARBA00033409"/>
    </source>
</evidence>
<dbReference type="AlphaFoldDB" id="A0A1G5IG52"/>